<protein>
    <submittedName>
        <fullName evidence="2">Uncharacterized protein</fullName>
    </submittedName>
</protein>
<evidence type="ECO:0000313" key="2">
    <source>
        <dbReference type="EMBL" id="CAE0251619.1"/>
    </source>
</evidence>
<sequence>MSHICINVQSLVVVVLDSIRGKSKEPFSLRFCCCRLFLDCLCHSLSVICQQHIPIEEVLQKHSKEPLFAERALLLVNNEHNSEEEPMLLVEKDLDFRRRTGPLQLVQFCGRFRPRTYTSWVSSKDELNTGRYHNNAAHLQSDQDEGSKRDAIELV</sequence>
<accession>A0A7S3DAI9</accession>
<feature type="region of interest" description="Disordered" evidence="1">
    <location>
        <begin position="135"/>
        <end position="155"/>
    </location>
</feature>
<proteinExistence type="predicted"/>
<name>A0A7S3DAI9_9EUKA</name>
<feature type="compositionally biased region" description="Basic and acidic residues" evidence="1">
    <location>
        <begin position="145"/>
        <end position="155"/>
    </location>
</feature>
<reference evidence="2" key="1">
    <citation type="submission" date="2021-01" db="EMBL/GenBank/DDBJ databases">
        <authorList>
            <person name="Corre E."/>
            <person name="Pelletier E."/>
            <person name="Niang G."/>
            <person name="Scheremetjew M."/>
            <person name="Finn R."/>
            <person name="Kale V."/>
            <person name="Holt S."/>
            <person name="Cochrane G."/>
            <person name="Meng A."/>
            <person name="Brown T."/>
            <person name="Cohen L."/>
        </authorList>
    </citation>
    <scope>NUCLEOTIDE SEQUENCE</scope>
    <source>
        <strain evidence="2">NIES-2562</strain>
    </source>
</reference>
<dbReference type="AlphaFoldDB" id="A0A7S3DAI9"/>
<organism evidence="2">
    <name type="scientific">Palpitomonas bilix</name>
    <dbReference type="NCBI Taxonomy" id="652834"/>
    <lineage>
        <taxon>Eukaryota</taxon>
        <taxon>Eukaryota incertae sedis</taxon>
    </lineage>
</organism>
<evidence type="ECO:0000256" key="1">
    <source>
        <dbReference type="SAM" id="MobiDB-lite"/>
    </source>
</evidence>
<gene>
    <name evidence="2" type="ORF">PBIL07802_LOCUS13843</name>
</gene>
<dbReference type="EMBL" id="HBIB01021338">
    <property type="protein sequence ID" value="CAE0251619.1"/>
    <property type="molecule type" value="Transcribed_RNA"/>
</dbReference>